<dbReference type="EMBL" id="RJTJ01000008">
    <property type="protein sequence ID" value="RUM06865.1"/>
    <property type="molecule type" value="Genomic_DNA"/>
</dbReference>
<sequence length="122" mass="12503">MPRLTFPFGNESHPALIPVPVTGIQCAQVLGRERLFYGRRESFTAPTRGGWIPVTSTGLGEGGDMAALLAAASACPSLRLLAKSNTVAEVRRPKAGASKDGAGAGGCGNLPSSPVVKTPFSP</sequence>
<dbReference type="Proteomes" id="UP000278081">
    <property type="component" value="Unassembled WGS sequence"/>
</dbReference>
<evidence type="ECO:0000313" key="3">
    <source>
        <dbReference type="Proteomes" id="UP000278081"/>
    </source>
</evidence>
<evidence type="ECO:0000313" key="2">
    <source>
        <dbReference type="EMBL" id="RUM06865.1"/>
    </source>
</evidence>
<dbReference type="AlphaFoldDB" id="A0A3S0QM45"/>
<comment type="caution">
    <text evidence="2">The sequence shown here is derived from an EMBL/GenBank/DDBJ whole genome shotgun (WGS) entry which is preliminary data.</text>
</comment>
<name>A0A3S0QM45_9HYPH</name>
<feature type="region of interest" description="Disordered" evidence="1">
    <location>
        <begin position="92"/>
        <end position="122"/>
    </location>
</feature>
<protein>
    <submittedName>
        <fullName evidence="2">Uncharacterized protein</fullName>
    </submittedName>
</protein>
<organism evidence="2 3">
    <name type="scientific">Rhizobium chutanense</name>
    <dbReference type="NCBI Taxonomy" id="2035448"/>
    <lineage>
        <taxon>Bacteria</taxon>
        <taxon>Pseudomonadati</taxon>
        <taxon>Pseudomonadota</taxon>
        <taxon>Alphaproteobacteria</taxon>
        <taxon>Hyphomicrobiales</taxon>
        <taxon>Rhizobiaceae</taxon>
        <taxon>Rhizobium/Agrobacterium group</taxon>
        <taxon>Rhizobium</taxon>
    </lineage>
</organism>
<evidence type="ECO:0000256" key="1">
    <source>
        <dbReference type="SAM" id="MobiDB-lite"/>
    </source>
</evidence>
<reference evidence="2 3" key="1">
    <citation type="submission" date="2018-11" db="EMBL/GenBank/DDBJ databases">
        <title>Rhizobium chutanense sp. nov., isolated from root nodules of Phaseolus vulgaris in China.</title>
        <authorList>
            <person name="Huo Y."/>
        </authorList>
    </citation>
    <scope>NUCLEOTIDE SEQUENCE [LARGE SCALE GENOMIC DNA]</scope>
    <source>
        <strain evidence="2 3">C16</strain>
    </source>
</reference>
<gene>
    <name evidence="2" type="ORF">EFR84_11790</name>
</gene>
<accession>A0A3S0QM45</accession>
<proteinExistence type="predicted"/>